<accession>A0A8H3E7D3</accession>
<proteinExistence type="predicted"/>
<evidence type="ECO:0000313" key="1">
    <source>
        <dbReference type="EMBL" id="CAE7209328.1"/>
    </source>
</evidence>
<dbReference type="OrthoDB" id="3156891at2759"/>
<dbReference type="Proteomes" id="UP000663827">
    <property type="component" value="Unassembled WGS sequence"/>
</dbReference>
<protein>
    <submittedName>
        <fullName evidence="1">Uncharacterized protein</fullName>
    </submittedName>
</protein>
<dbReference type="SUPFAM" id="SSF50630">
    <property type="entry name" value="Acid proteases"/>
    <property type="match status" value="1"/>
</dbReference>
<reference evidence="1" key="1">
    <citation type="submission" date="2021-01" db="EMBL/GenBank/DDBJ databases">
        <authorList>
            <person name="Kaushik A."/>
        </authorList>
    </citation>
    <scope>NUCLEOTIDE SEQUENCE</scope>
    <source>
        <strain evidence="1">AG5</strain>
    </source>
</reference>
<sequence>MAGTPPQNFTVVSTLAASREKFRKKFNSAASSTFYDYHQSSTENFGTGVGINPSFDVVGCLGYRIAIAGLSATKTDFYLIIQQSAGFNADPFDDIFGSADGTMFQNLVN</sequence>
<name>A0A8H3E7D3_9AGAM</name>
<dbReference type="EMBL" id="CAJNJQ010004233">
    <property type="protein sequence ID" value="CAE7209328.1"/>
    <property type="molecule type" value="Genomic_DNA"/>
</dbReference>
<dbReference type="AlphaFoldDB" id="A0A8H3E7D3"/>
<organism evidence="1 2">
    <name type="scientific">Rhizoctonia solani</name>
    <dbReference type="NCBI Taxonomy" id="456999"/>
    <lineage>
        <taxon>Eukaryota</taxon>
        <taxon>Fungi</taxon>
        <taxon>Dikarya</taxon>
        <taxon>Basidiomycota</taxon>
        <taxon>Agaricomycotina</taxon>
        <taxon>Agaricomycetes</taxon>
        <taxon>Cantharellales</taxon>
        <taxon>Ceratobasidiaceae</taxon>
        <taxon>Rhizoctonia</taxon>
    </lineage>
</organism>
<dbReference type="InterPro" id="IPR021109">
    <property type="entry name" value="Peptidase_aspartic_dom_sf"/>
</dbReference>
<evidence type="ECO:0000313" key="2">
    <source>
        <dbReference type="Proteomes" id="UP000663827"/>
    </source>
</evidence>
<comment type="caution">
    <text evidence="1">The sequence shown here is derived from an EMBL/GenBank/DDBJ whole genome shotgun (WGS) entry which is preliminary data.</text>
</comment>
<gene>
    <name evidence="1" type="ORF">RDB_LOCUS149426</name>
</gene>